<dbReference type="Pfam" id="PF13358">
    <property type="entry name" value="DDE_3"/>
    <property type="match status" value="1"/>
</dbReference>
<dbReference type="Pfam" id="PF11427">
    <property type="entry name" value="HTH_Tnp_Tc3_1"/>
    <property type="match status" value="1"/>
</dbReference>
<dbReference type="InterPro" id="IPR036397">
    <property type="entry name" value="RNaseH_sf"/>
</dbReference>
<evidence type="ECO:0000313" key="4">
    <source>
        <dbReference type="EMBL" id="KAA8492124.1"/>
    </source>
</evidence>
<dbReference type="Gene3D" id="1.10.10.60">
    <property type="entry name" value="Homeodomain-like"/>
    <property type="match status" value="1"/>
</dbReference>
<dbReference type="PANTHER" id="PTHR23022">
    <property type="entry name" value="TRANSPOSABLE ELEMENT-RELATED"/>
    <property type="match status" value="1"/>
</dbReference>
<name>A0A5J4YN47_PORPP</name>
<dbReference type="InterPro" id="IPR038717">
    <property type="entry name" value="Tc1-like_DDE_dom"/>
</dbReference>
<reference evidence="5" key="1">
    <citation type="journal article" date="2019" name="Nat. Commun.">
        <title>Expansion of phycobilisome linker gene families in mesophilic red algae.</title>
        <authorList>
            <person name="Lee J."/>
            <person name="Kim D."/>
            <person name="Bhattacharya D."/>
            <person name="Yoon H.S."/>
        </authorList>
    </citation>
    <scope>NUCLEOTIDE SEQUENCE [LARGE SCALE GENOMIC DNA]</scope>
    <source>
        <strain evidence="5">CCMP 1328</strain>
    </source>
</reference>
<dbReference type="AlphaFoldDB" id="A0A5J4YN47"/>
<feature type="domain" description="Tc1-like transposase DDE" evidence="3">
    <location>
        <begin position="203"/>
        <end position="350"/>
    </location>
</feature>
<feature type="region of interest" description="Disordered" evidence="1">
    <location>
        <begin position="18"/>
        <end position="39"/>
    </location>
</feature>
<comment type="caution">
    <text evidence="4">The sequence shown here is derived from an EMBL/GenBank/DDBJ whole genome shotgun (WGS) entry which is preliminary data.</text>
</comment>
<evidence type="ECO:0000313" key="5">
    <source>
        <dbReference type="Proteomes" id="UP000324585"/>
    </source>
</evidence>
<proteinExistence type="predicted"/>
<evidence type="ECO:0000256" key="1">
    <source>
        <dbReference type="SAM" id="MobiDB-lite"/>
    </source>
</evidence>
<sequence length="404" mass="45439">MVLLCRVAFSNLSTVRSARKKDRTGEEDRRKSGAGRGQVAQSLTIVQAHCGHSRSATMGRKNGLSEREKGSILAFKAAGDSLHAISGKVKRSRNVIRRFLADPDAYGLNYVSDNALKLTPAVVKKITNVARSGQFSTARQVAKKLRLRGAKNIESLATIRKAMHQEFAFRRMPKNPPLTVERKGKRLDWARAHMAFGEKWKKVVFTDEKKFNLDGPDGFHATWMDKTKVPVACWSRHSGGGSLMVWGAISSRGKVCLHFVEGTVTADKYVRMLQEKELFPKCRAVLGNDFIWMHDNAKPHTANLTANFFRAQNVNVMQWPAYSPDFNIIENVWGILARKVFEGGRQYTTVNGLKSAVLAAWYTIEQATIDNLYLSVEDRLWECTRRDGGYVQGNPSQFRFRLAS</sequence>
<dbReference type="InterPro" id="IPR025898">
    <property type="entry name" value="Tc3_transposase_DNA-bd_dom"/>
</dbReference>
<dbReference type="EMBL" id="VRMN01000010">
    <property type="protein sequence ID" value="KAA8492124.1"/>
    <property type="molecule type" value="Genomic_DNA"/>
</dbReference>
<dbReference type="InterPro" id="IPR052338">
    <property type="entry name" value="Transposase_5"/>
</dbReference>
<evidence type="ECO:0000259" key="3">
    <source>
        <dbReference type="Pfam" id="PF13358"/>
    </source>
</evidence>
<dbReference type="InterPro" id="IPR009057">
    <property type="entry name" value="Homeodomain-like_sf"/>
</dbReference>
<protein>
    <submittedName>
        <fullName evidence="4">Transposable element Tc3 transposase</fullName>
    </submittedName>
</protein>
<dbReference type="Proteomes" id="UP000324585">
    <property type="component" value="Unassembled WGS sequence"/>
</dbReference>
<evidence type="ECO:0000259" key="2">
    <source>
        <dbReference type="Pfam" id="PF11427"/>
    </source>
</evidence>
<accession>A0A5J4YN47</accession>
<organism evidence="4 5">
    <name type="scientific">Porphyridium purpureum</name>
    <name type="common">Red alga</name>
    <name type="synonym">Porphyridium cruentum</name>
    <dbReference type="NCBI Taxonomy" id="35688"/>
    <lineage>
        <taxon>Eukaryota</taxon>
        <taxon>Rhodophyta</taxon>
        <taxon>Bangiophyceae</taxon>
        <taxon>Porphyridiales</taxon>
        <taxon>Porphyridiaceae</taxon>
        <taxon>Porphyridium</taxon>
    </lineage>
</organism>
<gene>
    <name evidence="4" type="ORF">FVE85_3562</name>
</gene>
<dbReference type="OMA" id="WECTRRD"/>
<keyword evidence="5" id="KW-1185">Reference proteome</keyword>
<dbReference type="OrthoDB" id="108002at2759"/>
<dbReference type="Gene3D" id="3.30.420.10">
    <property type="entry name" value="Ribonuclease H-like superfamily/Ribonuclease H"/>
    <property type="match status" value="1"/>
</dbReference>
<dbReference type="GO" id="GO:0003677">
    <property type="term" value="F:DNA binding"/>
    <property type="evidence" value="ECO:0007669"/>
    <property type="project" value="InterPro"/>
</dbReference>
<dbReference type="PANTHER" id="PTHR23022:SF129">
    <property type="entry name" value="TRANSPOSABLE ELEMENT TC3 TRANSPOSASE"/>
    <property type="match status" value="1"/>
</dbReference>
<feature type="domain" description="Tc3 transposase DNA binding" evidence="2">
    <location>
        <begin position="63"/>
        <end position="107"/>
    </location>
</feature>
<dbReference type="SUPFAM" id="SSF46689">
    <property type="entry name" value="Homeodomain-like"/>
    <property type="match status" value="1"/>
</dbReference>